<dbReference type="InterPro" id="IPR009078">
    <property type="entry name" value="Ferritin-like_SF"/>
</dbReference>
<proteinExistence type="predicted"/>
<dbReference type="PROSITE" id="PS51318">
    <property type="entry name" value="TAT"/>
    <property type="match status" value="1"/>
</dbReference>
<evidence type="ECO:0000313" key="1">
    <source>
        <dbReference type="EMBL" id="MDX8494805.1"/>
    </source>
</evidence>
<dbReference type="Pfam" id="PF13668">
    <property type="entry name" value="Ferritin_2"/>
    <property type="match status" value="1"/>
</dbReference>
<gene>
    <name evidence="1" type="ORF">RFN29_24895</name>
</gene>
<dbReference type="EMBL" id="JAVIJC010000030">
    <property type="protein sequence ID" value="MDX8494805.1"/>
    <property type="molecule type" value="Genomic_DNA"/>
</dbReference>
<sequence length="218" mass="23071">MANNQGYSRRHVLRWGAAATTVMVAGAMLPNFGISTALAADLGEGDIGILNYAYALEQLEAAFYTTINDKPFHGITQHEAETFAEIRDHEVAHREFFKKALGESAIPEIEVDFSKVNFGSRAAVLGAADAFENLGVSAYNGAGQLIKKVDYLVAAGTIVSVEARHAATIAALLHGPSAASAGGSHISPQGLDGEMSPEMVLGRAKPFIKTQLNFKSPV</sequence>
<name>A0ABU4Z6J3_9HYPH</name>
<dbReference type="InterPro" id="IPR006311">
    <property type="entry name" value="TAT_signal"/>
</dbReference>
<evidence type="ECO:0000313" key="2">
    <source>
        <dbReference type="Proteomes" id="UP001271249"/>
    </source>
</evidence>
<comment type="caution">
    <text evidence="1">The sequence shown here is derived from an EMBL/GenBank/DDBJ whole genome shotgun (WGS) entry which is preliminary data.</text>
</comment>
<organism evidence="1 2">
    <name type="scientific">Mesorhizobium captivum</name>
    <dbReference type="NCBI Taxonomy" id="3072319"/>
    <lineage>
        <taxon>Bacteria</taxon>
        <taxon>Pseudomonadati</taxon>
        <taxon>Pseudomonadota</taxon>
        <taxon>Alphaproteobacteria</taxon>
        <taxon>Hyphomicrobiales</taxon>
        <taxon>Phyllobacteriaceae</taxon>
        <taxon>Mesorhizobium</taxon>
    </lineage>
</organism>
<dbReference type="Proteomes" id="UP001271249">
    <property type="component" value="Unassembled WGS sequence"/>
</dbReference>
<protein>
    <submittedName>
        <fullName evidence="1">Ferritin-like domain-containing protein</fullName>
    </submittedName>
</protein>
<dbReference type="RefSeq" id="WP_320228599.1">
    <property type="nucleotide sequence ID" value="NZ_JAVIJC010000030.1"/>
</dbReference>
<keyword evidence="2" id="KW-1185">Reference proteome</keyword>
<reference evidence="1 2" key="1">
    <citation type="submission" date="2023-08" db="EMBL/GenBank/DDBJ databases">
        <title>Implementing the SeqCode for naming new Mesorhizobium species isolated from Vachellia karroo root nodules.</title>
        <authorList>
            <person name="Van Lill M."/>
        </authorList>
    </citation>
    <scope>NUCLEOTIDE SEQUENCE [LARGE SCALE GENOMIC DNA]</scope>
    <source>
        <strain evidence="1 2">VK22B</strain>
    </source>
</reference>
<accession>A0ABU4Z6J3</accession>
<dbReference type="SUPFAM" id="SSF47240">
    <property type="entry name" value="Ferritin-like"/>
    <property type="match status" value="1"/>
</dbReference>